<name>A0AAE3GXV5_9CYAN</name>
<dbReference type="EMBL" id="JAMZMM010000683">
    <property type="protein sequence ID" value="MCP2732605.1"/>
    <property type="molecule type" value="Genomic_DNA"/>
</dbReference>
<comment type="caution">
    <text evidence="1">The sequence shown here is derived from an EMBL/GenBank/DDBJ whole genome shotgun (WGS) entry which is preliminary data.</text>
</comment>
<organism evidence="1 2">
    <name type="scientific">Limnofasciculus baicalensis BBK-W-15</name>
    <dbReference type="NCBI Taxonomy" id="2699891"/>
    <lineage>
        <taxon>Bacteria</taxon>
        <taxon>Bacillati</taxon>
        <taxon>Cyanobacteriota</taxon>
        <taxon>Cyanophyceae</taxon>
        <taxon>Coleofasciculales</taxon>
        <taxon>Coleofasciculaceae</taxon>
        <taxon>Limnofasciculus</taxon>
        <taxon>Limnofasciculus baicalensis</taxon>
    </lineage>
</organism>
<reference evidence="1" key="1">
    <citation type="submission" date="2022-06" db="EMBL/GenBank/DDBJ databases">
        <title>New cyanobacteria of genus Symplocastrum in benthos of Lake Baikal.</title>
        <authorList>
            <person name="Sorokovikova E."/>
            <person name="Tikhonova I."/>
            <person name="Krasnopeev A."/>
            <person name="Evseev P."/>
            <person name="Gladkikh A."/>
            <person name="Belykh O."/>
        </authorList>
    </citation>
    <scope>NUCLEOTIDE SEQUENCE</scope>
    <source>
        <strain evidence="1">BBK-W-15</strain>
    </source>
</reference>
<sequence length="130" mass="14841">MSQTILDEWAIKEFLKWISPPEQWISLRFGNRIGLLVNGSYTLLPSHYEAVDLQQANTLASMCGVKPGVILYGEAPHYQVDKLSYELIKEGFVVHWLGVNNIVQFNNWLLRVLDGIDCLAPLELTPLNWD</sequence>
<protein>
    <submittedName>
        <fullName evidence="1">Uncharacterized protein</fullName>
    </submittedName>
</protein>
<evidence type="ECO:0000313" key="2">
    <source>
        <dbReference type="Proteomes" id="UP001204953"/>
    </source>
</evidence>
<accession>A0AAE3GXV5</accession>
<dbReference type="AlphaFoldDB" id="A0AAE3GXV5"/>
<dbReference type="RefSeq" id="WP_254015310.1">
    <property type="nucleotide sequence ID" value="NZ_JAMZMM010000683.1"/>
</dbReference>
<gene>
    <name evidence="1" type="ORF">NJ959_29680</name>
</gene>
<dbReference type="Proteomes" id="UP001204953">
    <property type="component" value="Unassembled WGS sequence"/>
</dbReference>
<evidence type="ECO:0000313" key="1">
    <source>
        <dbReference type="EMBL" id="MCP2732605.1"/>
    </source>
</evidence>
<proteinExistence type="predicted"/>
<keyword evidence="2" id="KW-1185">Reference proteome</keyword>